<dbReference type="Gene3D" id="3.40.50.300">
    <property type="entry name" value="P-loop containing nucleotide triphosphate hydrolases"/>
    <property type="match status" value="1"/>
</dbReference>
<protein>
    <submittedName>
        <fullName evidence="1">Chromosomal replication initiator DnaA</fullName>
    </submittedName>
</protein>
<dbReference type="SUPFAM" id="SSF52540">
    <property type="entry name" value="P-loop containing nucleoside triphosphate hydrolases"/>
    <property type="match status" value="1"/>
</dbReference>
<dbReference type="GO" id="GO:0005886">
    <property type="term" value="C:plasma membrane"/>
    <property type="evidence" value="ECO:0007669"/>
    <property type="project" value="TreeGrafter"/>
</dbReference>
<reference evidence="2" key="1">
    <citation type="submission" date="2018-03" db="EMBL/GenBank/DDBJ databases">
        <title>Genomic analysis of the strain SH-1 isolated from shrimp intestine.</title>
        <authorList>
            <person name="Kim Y.-S."/>
            <person name="Kim S.-E."/>
            <person name="Kim K.-H."/>
        </authorList>
    </citation>
    <scope>NUCLEOTIDE SEQUENCE [LARGE SCALE GENOMIC DNA]</scope>
    <source>
        <strain evidence="2">SH-1</strain>
    </source>
</reference>
<dbReference type="PANTHER" id="PTHR30050:SF5">
    <property type="entry name" value="DNAA REGULATORY INACTIVATOR HDA"/>
    <property type="match status" value="1"/>
</dbReference>
<gene>
    <name evidence="1" type="ORF">C6Y53_01415</name>
</gene>
<sequence length="224" mass="23506">MPQQLSFELPVKPALGRGDFFVSPANALAVAMIDLWNSWPEGKLALSGPAGSGKTHLTHVWAAMSGATILPAAALPGRDLAALAAGPVAVEDVPDIADDGAVQTALFHLHNLLRAASRPLLLTGRGAPAHWGLGLPDLQSRVSAAHHCALEPPDDSLLAAVLAKLFADRQVTPRPDVIPYVITRMDRSFAAAAEIVDRLDRVALAESRALSRPLAVRLLDADAA</sequence>
<evidence type="ECO:0000313" key="1">
    <source>
        <dbReference type="EMBL" id="AVO39588.1"/>
    </source>
</evidence>
<dbReference type="KEGG" id="thas:C6Y53_01415"/>
<dbReference type="PANTHER" id="PTHR30050">
    <property type="entry name" value="CHROMOSOMAL REPLICATION INITIATOR PROTEIN DNAA"/>
    <property type="match status" value="1"/>
</dbReference>
<dbReference type="Proteomes" id="UP000237655">
    <property type="component" value="Chromosome"/>
</dbReference>
<name>A0A2S0MUN7_9RHOB</name>
<dbReference type="EMBL" id="CP027665">
    <property type="protein sequence ID" value="AVO39588.1"/>
    <property type="molecule type" value="Genomic_DNA"/>
</dbReference>
<dbReference type="AlphaFoldDB" id="A0A2S0MUN7"/>
<keyword evidence="2" id="KW-1185">Reference proteome</keyword>
<dbReference type="InterPro" id="IPR027417">
    <property type="entry name" value="P-loop_NTPase"/>
</dbReference>
<dbReference type="GO" id="GO:0006270">
    <property type="term" value="P:DNA replication initiation"/>
    <property type="evidence" value="ECO:0007669"/>
    <property type="project" value="TreeGrafter"/>
</dbReference>
<proteinExistence type="predicted"/>
<organism evidence="1 2">
    <name type="scientific">Pukyongiella litopenaei</name>
    <dbReference type="NCBI Taxonomy" id="2605946"/>
    <lineage>
        <taxon>Bacteria</taxon>
        <taxon>Pseudomonadati</taxon>
        <taxon>Pseudomonadota</taxon>
        <taxon>Alphaproteobacteria</taxon>
        <taxon>Rhodobacterales</taxon>
        <taxon>Paracoccaceae</taxon>
        <taxon>Pukyongiella</taxon>
    </lineage>
</organism>
<accession>A0A2S0MUN7</accession>
<evidence type="ECO:0000313" key="2">
    <source>
        <dbReference type="Proteomes" id="UP000237655"/>
    </source>
</evidence>
<dbReference type="Gene3D" id="1.10.8.60">
    <property type="match status" value="1"/>
</dbReference>
<dbReference type="RefSeq" id="WP_106473892.1">
    <property type="nucleotide sequence ID" value="NZ_CP027665.1"/>
</dbReference>
<dbReference type="GO" id="GO:0003688">
    <property type="term" value="F:DNA replication origin binding"/>
    <property type="evidence" value="ECO:0007669"/>
    <property type="project" value="TreeGrafter"/>
</dbReference>